<dbReference type="PANTHER" id="PTHR34817:SF2">
    <property type="entry name" value="NUCLEOTIDYLTRANSFERASE"/>
    <property type="match status" value="1"/>
</dbReference>
<evidence type="ECO:0000313" key="2">
    <source>
        <dbReference type="Proteomes" id="UP000271193"/>
    </source>
</evidence>
<keyword evidence="1" id="KW-0808">Transferase</keyword>
<evidence type="ECO:0000313" key="1">
    <source>
        <dbReference type="EMBL" id="AZB25465.1"/>
    </source>
</evidence>
<sequence>MTPKIVEKIKEVEAAQGVEILLAVESGSRAWGFASPDSDYDIRFIYRHEKDWYLSPWDKDETIEFMTEDDLDGSGWDLRKTFHLLLKSNAALLSWFYSPIVYKENAKFVELFRPLADACFSPVAVSYHYLSMSKKYLEACRADEVKLKSYFYCLRTALTGKWIIEKGTVPPVLFSELLVFVNHETRIKIENLIALKATKGEAYYHPNDWELFEFLEKTIAYNEEKSKGLRGGNVDKKEMERVFREILNKKNYYVHPRP</sequence>
<dbReference type="GO" id="GO:0016740">
    <property type="term" value="F:transferase activity"/>
    <property type="evidence" value="ECO:0007669"/>
    <property type="project" value="UniProtKB-KW"/>
</dbReference>
<proteinExistence type="predicted"/>
<reference evidence="2" key="1">
    <citation type="submission" date="2018-11" db="EMBL/GenBank/DDBJ databases">
        <title>Proposal to divide the Flavobacteriaceae and reorganize its genera based on Amino Acid Identity values calculated from whole genome sequences.</title>
        <authorList>
            <person name="Nicholson A.C."/>
            <person name="Gulvik C.A."/>
            <person name="Whitney A.M."/>
            <person name="Humrighouse B.W."/>
            <person name="Bell M."/>
            <person name="Holmes B."/>
            <person name="Steigerwalt A.G."/>
            <person name="Villarma A."/>
            <person name="Sheth M."/>
            <person name="Batra D."/>
            <person name="Pryor J."/>
            <person name="Bernardet J.-F."/>
            <person name="Hugo C."/>
            <person name="Kampfer P."/>
            <person name="Newman J."/>
            <person name="McQuiston J.R."/>
        </authorList>
    </citation>
    <scope>NUCLEOTIDE SEQUENCE [LARGE SCALE GENOMIC DNA]</scope>
    <source>
        <strain evidence="2">G0229</strain>
    </source>
</reference>
<dbReference type="Pfam" id="PF10127">
    <property type="entry name" value="RlaP"/>
    <property type="match status" value="1"/>
</dbReference>
<dbReference type="Proteomes" id="UP000271193">
    <property type="component" value="Chromosome"/>
</dbReference>
<protein>
    <submittedName>
        <fullName evidence="1">Nucleotidyltransferase domain-containing protein</fullName>
    </submittedName>
</protein>
<dbReference type="KEGG" id="cben:EG339_13180"/>
<dbReference type="AlphaFoldDB" id="A0A3G6T849"/>
<dbReference type="InterPro" id="IPR018775">
    <property type="entry name" value="RlaP"/>
</dbReference>
<accession>A0A3G6T849</accession>
<keyword evidence="2" id="KW-1185">Reference proteome</keyword>
<dbReference type="PANTHER" id="PTHR34817">
    <property type="entry name" value="NUCLEOTIDYLTRANSFERASE"/>
    <property type="match status" value="1"/>
</dbReference>
<dbReference type="EMBL" id="CP033932">
    <property type="protein sequence ID" value="AZB25465.1"/>
    <property type="molecule type" value="Genomic_DNA"/>
</dbReference>
<dbReference type="RefSeq" id="WP_123870426.1">
    <property type="nucleotide sequence ID" value="NZ_CP033932.1"/>
</dbReference>
<dbReference type="GeneID" id="99065758"/>
<name>A0A3G6T849_9FLAO</name>
<gene>
    <name evidence="1" type="ORF">EG339_13180</name>
</gene>
<organism evidence="1 2">
    <name type="scientific">Chryseobacterium bernardetii</name>
    <dbReference type="NCBI Taxonomy" id="1241978"/>
    <lineage>
        <taxon>Bacteria</taxon>
        <taxon>Pseudomonadati</taxon>
        <taxon>Bacteroidota</taxon>
        <taxon>Flavobacteriia</taxon>
        <taxon>Flavobacteriales</taxon>
        <taxon>Weeksellaceae</taxon>
        <taxon>Chryseobacterium group</taxon>
        <taxon>Chryseobacterium</taxon>
    </lineage>
</organism>